<evidence type="ECO:0000256" key="3">
    <source>
        <dbReference type="ARBA" id="ARBA00022578"/>
    </source>
</evidence>
<evidence type="ECO:0000256" key="7">
    <source>
        <dbReference type="SAM" id="MobiDB-lite"/>
    </source>
</evidence>
<evidence type="ECO:0000313" key="9">
    <source>
        <dbReference type="EMBL" id="AFK06815.1"/>
    </source>
</evidence>
<evidence type="ECO:0000256" key="5">
    <source>
        <dbReference type="ARBA" id="ARBA00023172"/>
    </source>
</evidence>
<keyword evidence="3 6" id="KW-0815">Transposition</keyword>
<comment type="function">
    <text evidence="1 6">Required for the transposition of the insertion element.</text>
</comment>
<evidence type="ECO:0000313" key="15">
    <source>
        <dbReference type="Proteomes" id="UP000002881"/>
    </source>
</evidence>
<evidence type="ECO:0000313" key="14">
    <source>
        <dbReference type="EMBL" id="AFK07948.1"/>
    </source>
</evidence>
<dbReference type="KEGG" id="mpg:Theba_1134"/>
<dbReference type="EMBL" id="CP003532">
    <property type="protein sequence ID" value="AFK07948.1"/>
    <property type="molecule type" value="Genomic_DNA"/>
</dbReference>
<dbReference type="AlphaFoldDB" id="E0HXR7"/>
<evidence type="ECO:0000313" key="10">
    <source>
        <dbReference type="EMBL" id="AFK06838.1"/>
    </source>
</evidence>
<dbReference type="PANTHER" id="PTHR33217:SF8">
    <property type="entry name" value="MUTATOR FAMILY TRANSPOSASE"/>
    <property type="match status" value="1"/>
</dbReference>
<keyword evidence="15" id="KW-1185">Reference proteome</keyword>
<dbReference type="EMBL" id="CP003532">
    <property type="protein sequence ID" value="AFK07366.1"/>
    <property type="molecule type" value="Genomic_DNA"/>
</dbReference>
<feature type="region of interest" description="Disordered" evidence="7">
    <location>
        <begin position="50"/>
        <end position="70"/>
    </location>
</feature>
<dbReference type="EMBL" id="CP003532">
    <property type="protein sequence ID" value="AFK06815.1"/>
    <property type="molecule type" value="Genomic_DNA"/>
</dbReference>
<evidence type="ECO:0000256" key="6">
    <source>
        <dbReference type="RuleBase" id="RU365089"/>
    </source>
</evidence>
<dbReference type="KEGG" id="mpg:Theba_0863"/>
<evidence type="ECO:0000256" key="4">
    <source>
        <dbReference type="ARBA" id="ARBA00023125"/>
    </source>
</evidence>
<keyword evidence="6" id="KW-0814">Transposable element</keyword>
<organism evidence="9 15">
    <name type="scientific">Mesotoga prima MesG1.Ag.4.2</name>
    <dbReference type="NCBI Taxonomy" id="660470"/>
    <lineage>
        <taxon>Bacteria</taxon>
        <taxon>Thermotogati</taxon>
        <taxon>Thermotogota</taxon>
        <taxon>Thermotogae</taxon>
        <taxon>Kosmotogales</taxon>
        <taxon>Kosmotogaceae</taxon>
        <taxon>Mesotoga</taxon>
    </lineage>
</organism>
<dbReference type="KEGG" id="mpg:Theba_1686"/>
<dbReference type="KEGG" id="mpg:Theba_1110"/>
<dbReference type="EMBL" id="CP003532">
    <property type="protein sequence ID" value="AFK07346.1"/>
    <property type="molecule type" value="Genomic_DNA"/>
</dbReference>
<comment type="similarity">
    <text evidence="2 6">Belongs to the transposase mutator family.</text>
</comment>
<dbReference type="KEGG" id="mpg:Theba_1708"/>
<dbReference type="KEGG" id="mpg:Theba_2321"/>
<dbReference type="EMBL" id="CP003532">
    <property type="protein sequence ID" value="AFK07409.1"/>
    <property type="molecule type" value="Genomic_DNA"/>
</dbReference>
<accession>E0HXR7</accession>
<dbReference type="PANTHER" id="PTHR33217">
    <property type="entry name" value="TRANSPOSASE FOR INSERTION SEQUENCE ELEMENT IS1081"/>
    <property type="match status" value="1"/>
</dbReference>
<dbReference type="eggNOG" id="COG3328">
    <property type="taxonomic scope" value="Bacteria"/>
</dbReference>
<name>E0HXR7_9BACT</name>
<dbReference type="NCBIfam" id="NF033543">
    <property type="entry name" value="transpos_IS256"/>
    <property type="match status" value="1"/>
</dbReference>
<evidence type="ECO:0000313" key="13">
    <source>
        <dbReference type="EMBL" id="AFK07409.1"/>
    </source>
</evidence>
<dbReference type="GO" id="GO:0004803">
    <property type="term" value="F:transposase activity"/>
    <property type="evidence" value="ECO:0007669"/>
    <property type="project" value="UniProtKB-UniRule"/>
</dbReference>
<dbReference type="GeneID" id="87108042"/>
<gene>
    <name evidence="8" type="ORF">Theba_0863</name>
    <name evidence="9" type="ORF">Theba_1110</name>
    <name evidence="10" type="ORF">Theba_1134</name>
    <name evidence="11" type="ORF">Theba_1686</name>
    <name evidence="12" type="ORF">Theba_1708</name>
    <name evidence="13" type="ORF">Theba_1753</name>
    <name evidence="14" type="ORF">Theba_2321</name>
</gene>
<dbReference type="Proteomes" id="UP000002881">
    <property type="component" value="Chromosome"/>
</dbReference>
<keyword evidence="4 6" id="KW-0238">DNA-binding</keyword>
<feature type="compositionally biased region" description="Basic and acidic residues" evidence="7">
    <location>
        <begin position="50"/>
        <end position="63"/>
    </location>
</feature>
<dbReference type="EMBL" id="CP003532">
    <property type="protein sequence ID" value="AFK06573.1"/>
    <property type="molecule type" value="Genomic_DNA"/>
</dbReference>
<evidence type="ECO:0000313" key="8">
    <source>
        <dbReference type="EMBL" id="AFK06573.1"/>
    </source>
</evidence>
<dbReference type="GO" id="GO:0003677">
    <property type="term" value="F:DNA binding"/>
    <property type="evidence" value="ECO:0007669"/>
    <property type="project" value="UniProtKB-UniRule"/>
</dbReference>
<evidence type="ECO:0000313" key="12">
    <source>
        <dbReference type="EMBL" id="AFK07366.1"/>
    </source>
</evidence>
<dbReference type="EMBL" id="CP003532">
    <property type="protein sequence ID" value="AFK06838.1"/>
    <property type="molecule type" value="Genomic_DNA"/>
</dbReference>
<evidence type="ECO:0000256" key="1">
    <source>
        <dbReference type="ARBA" id="ARBA00002190"/>
    </source>
</evidence>
<dbReference type="GO" id="GO:0006313">
    <property type="term" value="P:DNA transposition"/>
    <property type="evidence" value="ECO:0007669"/>
    <property type="project" value="UniProtKB-UniRule"/>
</dbReference>
<sequence length="404" mass="47127">MKFDREKIKSLIEKNGFENVGDVQEAMKELFGDVIKEMLEGELEDELGYSKHDYKNKETDNSRNGHSKKTVRSDYGEIELEIPRDRKGEFEPVVVKKHQRDISGIEDQIISMYARGMTVRDIQSHIEDIYGSRLSAESVSRITDKILPLVSEWRNRPLESAYAIVYMDAVFFRVVESNQVRKKALYIALGVSLNGHKDILGMWISETEGASYWLSILNELKNRGVEDVAIFSIDALSGMEEAIEAVYPFSEVQKCIVHQIRNTMRYVTWRDRRPLARDLKTIYQAPTREAGWNALLALEEKWGDKYHLSIKSWKDNWETLSTFFQYPEELRRLVYTTNPIESVNRQLRKVTKNKGVFPTDNSLLKMAYLAIMNITKKWTVRTLDWSRILTQLVIKYERLAKYIS</sequence>
<keyword evidence="5 6" id="KW-0233">DNA recombination</keyword>
<protein>
    <recommendedName>
        <fullName evidence="6">Mutator family transposase</fullName>
    </recommendedName>
</protein>
<dbReference type="HOGENOM" id="CLU_036805_2_0_0"/>
<dbReference type="PROSITE" id="PS01007">
    <property type="entry name" value="TRANSPOSASE_MUTATOR"/>
    <property type="match status" value="1"/>
</dbReference>
<reference evidence="9 15" key="1">
    <citation type="journal article" date="2012" name="Genome Biol. Evol.">
        <title>Genome Sequence of the Mesophilic Thermotogales Bacterium Mesotoga prima MesG1.Ag.4.2 Reveals the Largest Thermotogales Genome To Date.</title>
        <authorList>
            <person name="Zhaxybayeva O."/>
            <person name="Swithers K.S."/>
            <person name="Foght J."/>
            <person name="Green A.G."/>
            <person name="Bruce D."/>
            <person name="Detter C."/>
            <person name="Han S."/>
            <person name="Teshima H."/>
            <person name="Han J."/>
            <person name="Woyke T."/>
            <person name="Pitluck S."/>
            <person name="Nolan M."/>
            <person name="Ivanova N."/>
            <person name="Pati A."/>
            <person name="Land M.L."/>
            <person name="Dlutek M."/>
            <person name="Doolittle W.F."/>
            <person name="Noll K.M."/>
            <person name="Nesbo C.L."/>
        </authorList>
    </citation>
    <scope>NUCLEOTIDE SEQUENCE [LARGE SCALE GENOMIC DNA]</scope>
    <source>
        <strain evidence="15">mesG1.Ag.4.2</strain>
        <strain evidence="9">MesG1.Ag.4.2</strain>
    </source>
</reference>
<evidence type="ECO:0000256" key="2">
    <source>
        <dbReference type="ARBA" id="ARBA00010961"/>
    </source>
</evidence>
<proteinExistence type="inferred from homology"/>
<dbReference type="KEGG" id="mpg:Theba_1753"/>
<dbReference type="RefSeq" id="WP_014730611.1">
    <property type="nucleotide sequence ID" value="NC_017934.1"/>
</dbReference>
<dbReference type="InterPro" id="IPR001207">
    <property type="entry name" value="Transposase_mutator"/>
</dbReference>
<evidence type="ECO:0000313" key="11">
    <source>
        <dbReference type="EMBL" id="AFK07346.1"/>
    </source>
</evidence>
<dbReference type="Pfam" id="PF00872">
    <property type="entry name" value="Transposase_mut"/>
    <property type="match status" value="1"/>
</dbReference>